<evidence type="ECO:0000313" key="3">
    <source>
        <dbReference type="Proteomes" id="UP000324800"/>
    </source>
</evidence>
<proteinExistence type="predicted"/>
<feature type="non-terminal residue" evidence="2">
    <location>
        <position position="243"/>
    </location>
</feature>
<gene>
    <name evidence="2" type="ORF">EZS28_006181</name>
</gene>
<dbReference type="PANTHER" id="PTHR14499">
    <property type="entry name" value="POTASSIUM CHANNEL TETRAMERIZATION DOMAIN-CONTAINING"/>
    <property type="match status" value="1"/>
</dbReference>
<dbReference type="InterPro" id="IPR003131">
    <property type="entry name" value="T1-type_BTB"/>
</dbReference>
<evidence type="ECO:0000313" key="2">
    <source>
        <dbReference type="EMBL" id="KAA6398297.1"/>
    </source>
</evidence>
<dbReference type="Pfam" id="PF02214">
    <property type="entry name" value="BTB_2"/>
    <property type="match status" value="1"/>
</dbReference>
<accession>A0A5J4WT32</accession>
<dbReference type="SUPFAM" id="SSF49899">
    <property type="entry name" value="Concanavalin A-like lectins/glucanases"/>
    <property type="match status" value="1"/>
</dbReference>
<dbReference type="AlphaFoldDB" id="A0A5J4WT32"/>
<dbReference type="Gene3D" id="2.60.120.920">
    <property type="match status" value="1"/>
</dbReference>
<dbReference type="InterPro" id="IPR043136">
    <property type="entry name" value="B30.2/SPRY_sf"/>
</dbReference>
<dbReference type="InterPro" id="IPR011333">
    <property type="entry name" value="SKP1/BTB/POZ_sf"/>
</dbReference>
<organism evidence="2 3">
    <name type="scientific">Streblomastix strix</name>
    <dbReference type="NCBI Taxonomy" id="222440"/>
    <lineage>
        <taxon>Eukaryota</taxon>
        <taxon>Metamonada</taxon>
        <taxon>Preaxostyla</taxon>
        <taxon>Oxymonadida</taxon>
        <taxon>Streblomastigidae</taxon>
        <taxon>Streblomastix</taxon>
    </lineage>
</organism>
<sequence>MLVEQHENSILAQCLNGSLHIPRDREGRMFLDRNPTVFALILDYLRTGNLPLNFSSPDEEKAFESEMSHFQIGPSSTDFAAVWNPRLKSDGLEITEDGRKIEVVGEDGDHVALLGEHKITRGTVTITIHVTIPRPNRYTIGVLPDIPQSFNRGFGYKNGVLGWGLHDHTGSLGIFCQTQLVANSTLGYATGDLVTMIVDVDRGNLTYKVNGLRCAELLNCEVIKFGVYAGVTLFNKGSVWKIV</sequence>
<dbReference type="InterPro" id="IPR013320">
    <property type="entry name" value="ConA-like_dom_sf"/>
</dbReference>
<comment type="caution">
    <text evidence="2">The sequence shown here is derived from an EMBL/GenBank/DDBJ whole genome shotgun (WGS) entry which is preliminary data.</text>
</comment>
<evidence type="ECO:0000259" key="1">
    <source>
        <dbReference type="Pfam" id="PF02214"/>
    </source>
</evidence>
<dbReference type="GO" id="GO:0051260">
    <property type="term" value="P:protein homooligomerization"/>
    <property type="evidence" value="ECO:0007669"/>
    <property type="project" value="InterPro"/>
</dbReference>
<dbReference type="Gene3D" id="3.30.710.10">
    <property type="entry name" value="Potassium Channel Kv1.1, Chain A"/>
    <property type="match status" value="1"/>
</dbReference>
<dbReference type="SUPFAM" id="SSF54695">
    <property type="entry name" value="POZ domain"/>
    <property type="match status" value="1"/>
</dbReference>
<name>A0A5J4WT32_9EUKA</name>
<dbReference type="EMBL" id="SNRW01000989">
    <property type="protein sequence ID" value="KAA6398297.1"/>
    <property type="molecule type" value="Genomic_DNA"/>
</dbReference>
<dbReference type="OrthoDB" id="6077599at2759"/>
<reference evidence="2 3" key="1">
    <citation type="submission" date="2019-03" db="EMBL/GenBank/DDBJ databases">
        <title>Single cell metagenomics reveals metabolic interactions within the superorganism composed of flagellate Streblomastix strix and complex community of Bacteroidetes bacteria on its surface.</title>
        <authorList>
            <person name="Treitli S.C."/>
            <person name="Kolisko M."/>
            <person name="Husnik F."/>
            <person name="Keeling P."/>
            <person name="Hampl V."/>
        </authorList>
    </citation>
    <scope>NUCLEOTIDE SEQUENCE [LARGE SCALE GENOMIC DNA]</scope>
    <source>
        <strain evidence="2">ST1C</strain>
    </source>
</reference>
<dbReference type="Proteomes" id="UP000324800">
    <property type="component" value="Unassembled WGS sequence"/>
</dbReference>
<dbReference type="PANTHER" id="PTHR14499:SF136">
    <property type="entry name" value="GH08630P"/>
    <property type="match status" value="1"/>
</dbReference>
<feature type="domain" description="Potassium channel tetramerisation-type BTB" evidence="1">
    <location>
        <begin position="5"/>
        <end position="75"/>
    </location>
</feature>
<protein>
    <recommendedName>
        <fullName evidence="1">Potassium channel tetramerisation-type BTB domain-containing protein</fullName>
    </recommendedName>
</protein>